<evidence type="ECO:0000256" key="1">
    <source>
        <dbReference type="SAM" id="MobiDB-lite"/>
    </source>
</evidence>
<dbReference type="Proteomes" id="UP000054383">
    <property type="component" value="Unassembled WGS sequence"/>
</dbReference>
<protein>
    <submittedName>
        <fullName evidence="2">Uncharacterized protein</fullName>
    </submittedName>
</protein>
<gene>
    <name evidence="2" type="ORF">PISL3812_01195</name>
</gene>
<evidence type="ECO:0000313" key="3">
    <source>
        <dbReference type="Proteomes" id="UP000054383"/>
    </source>
</evidence>
<feature type="region of interest" description="Disordered" evidence="1">
    <location>
        <begin position="36"/>
        <end position="80"/>
    </location>
</feature>
<dbReference type="EMBL" id="CVMT01000001">
    <property type="protein sequence ID" value="CRG83839.1"/>
    <property type="molecule type" value="Genomic_DNA"/>
</dbReference>
<sequence length="101" mass="11205">MPSSKTDTAIRYPEEKDQHRRIRGVTQDRKWEARIRDQAVSNPQFSNSAATWGPETLLDLKTDQSGNPQPDPAQYRDGNAAVKRGLASGDQDMVAAVNQVP</sequence>
<name>A0A0U1LLD7_TALIS</name>
<dbReference type="AlphaFoldDB" id="A0A0U1LLD7"/>
<feature type="compositionally biased region" description="Polar residues" evidence="1">
    <location>
        <begin position="39"/>
        <end position="50"/>
    </location>
</feature>
<dbReference type="OrthoDB" id="4476768at2759"/>
<reference evidence="2 3" key="1">
    <citation type="submission" date="2015-04" db="EMBL/GenBank/DDBJ databases">
        <authorList>
            <person name="Syromyatnikov M.Y."/>
            <person name="Popov V.N."/>
        </authorList>
    </citation>
    <scope>NUCLEOTIDE SEQUENCE [LARGE SCALE GENOMIC DNA]</scope>
    <source>
        <strain evidence="2">WF-38-12</strain>
    </source>
</reference>
<feature type="region of interest" description="Disordered" evidence="1">
    <location>
        <begin position="1"/>
        <end position="22"/>
    </location>
</feature>
<accession>A0A0U1LLD7</accession>
<evidence type="ECO:0000313" key="2">
    <source>
        <dbReference type="EMBL" id="CRG83839.1"/>
    </source>
</evidence>
<proteinExistence type="predicted"/>
<keyword evidence="3" id="KW-1185">Reference proteome</keyword>
<dbReference type="OMA" id="THAGEEW"/>
<organism evidence="2 3">
    <name type="scientific">Talaromyces islandicus</name>
    <name type="common">Penicillium islandicum</name>
    <dbReference type="NCBI Taxonomy" id="28573"/>
    <lineage>
        <taxon>Eukaryota</taxon>
        <taxon>Fungi</taxon>
        <taxon>Dikarya</taxon>
        <taxon>Ascomycota</taxon>
        <taxon>Pezizomycotina</taxon>
        <taxon>Eurotiomycetes</taxon>
        <taxon>Eurotiomycetidae</taxon>
        <taxon>Eurotiales</taxon>
        <taxon>Trichocomaceae</taxon>
        <taxon>Talaromyces</taxon>
        <taxon>Talaromyces sect. Islandici</taxon>
    </lineage>
</organism>